<keyword evidence="4" id="KW-1185">Reference proteome</keyword>
<dbReference type="PANTHER" id="PTHR32410:SF163">
    <property type="entry name" value="DC1 DOMAIN-CONTAINING PROTEIN"/>
    <property type="match status" value="1"/>
</dbReference>
<keyword evidence="1" id="KW-0677">Repeat</keyword>
<dbReference type="InterPro" id="IPR053192">
    <property type="entry name" value="Vacuole_Formation_Reg"/>
</dbReference>
<proteinExistence type="predicted"/>
<protein>
    <recommendedName>
        <fullName evidence="2">DC1 domain-containing protein</fullName>
    </recommendedName>
</protein>
<name>A0AAW0LL81_QUESU</name>
<evidence type="ECO:0000313" key="4">
    <source>
        <dbReference type="Proteomes" id="UP000237347"/>
    </source>
</evidence>
<feature type="domain" description="DC1" evidence="2">
    <location>
        <begin position="51"/>
        <end position="101"/>
    </location>
</feature>
<comment type="caution">
    <text evidence="3">The sequence shown here is derived from an EMBL/GenBank/DDBJ whole genome shotgun (WGS) entry which is preliminary data.</text>
</comment>
<accession>A0AAW0LL81</accession>
<evidence type="ECO:0000259" key="2">
    <source>
        <dbReference type="Pfam" id="PF03107"/>
    </source>
</evidence>
<gene>
    <name evidence="3" type="ORF">CFP56_039103</name>
</gene>
<dbReference type="EMBL" id="PKMF04000076">
    <property type="protein sequence ID" value="KAK7852423.1"/>
    <property type="molecule type" value="Genomic_DNA"/>
</dbReference>
<dbReference type="PANTHER" id="PTHR32410">
    <property type="entry name" value="CYSTEINE/HISTIDINE-RICH C1 DOMAIN FAMILY PROTEIN"/>
    <property type="match status" value="1"/>
</dbReference>
<evidence type="ECO:0000313" key="3">
    <source>
        <dbReference type="EMBL" id="KAK7852423.1"/>
    </source>
</evidence>
<dbReference type="InterPro" id="IPR046349">
    <property type="entry name" value="C1-like_sf"/>
</dbReference>
<organism evidence="3 4">
    <name type="scientific">Quercus suber</name>
    <name type="common">Cork oak</name>
    <dbReference type="NCBI Taxonomy" id="58331"/>
    <lineage>
        <taxon>Eukaryota</taxon>
        <taxon>Viridiplantae</taxon>
        <taxon>Streptophyta</taxon>
        <taxon>Embryophyta</taxon>
        <taxon>Tracheophyta</taxon>
        <taxon>Spermatophyta</taxon>
        <taxon>Magnoliopsida</taxon>
        <taxon>eudicotyledons</taxon>
        <taxon>Gunneridae</taxon>
        <taxon>Pentapetalae</taxon>
        <taxon>rosids</taxon>
        <taxon>fabids</taxon>
        <taxon>Fagales</taxon>
        <taxon>Fagaceae</taxon>
        <taxon>Quercus</taxon>
    </lineage>
</organism>
<dbReference type="InterPro" id="IPR004146">
    <property type="entry name" value="DC1"/>
</dbReference>
<dbReference type="SUPFAM" id="SSF57889">
    <property type="entry name" value="Cysteine-rich domain"/>
    <property type="match status" value="1"/>
</dbReference>
<sequence>MEQQQLLHFCDSKHPLVYHPDYRGGGYTYRYYYCDFNLHMKCAILQLEAEFHDHPLTPFWRWITFTCDICGKEGKGAPNVDRCYGLYYCSKCDFVTHLNCAIDQRNKENINLLKLKDEENKMQSLINLLSQQQLTKDDNWALERDKEMEEKNLKE</sequence>
<reference evidence="3 4" key="1">
    <citation type="journal article" date="2018" name="Sci. Data">
        <title>The draft genome sequence of cork oak.</title>
        <authorList>
            <person name="Ramos A.M."/>
            <person name="Usie A."/>
            <person name="Barbosa P."/>
            <person name="Barros P.M."/>
            <person name="Capote T."/>
            <person name="Chaves I."/>
            <person name="Simoes F."/>
            <person name="Abreu I."/>
            <person name="Carrasquinho I."/>
            <person name="Faro C."/>
            <person name="Guimaraes J.B."/>
            <person name="Mendonca D."/>
            <person name="Nobrega F."/>
            <person name="Rodrigues L."/>
            <person name="Saibo N.J.M."/>
            <person name="Varela M.C."/>
            <person name="Egas C."/>
            <person name="Matos J."/>
            <person name="Miguel C.M."/>
            <person name="Oliveira M.M."/>
            <person name="Ricardo C.P."/>
            <person name="Goncalves S."/>
        </authorList>
    </citation>
    <scope>NUCLEOTIDE SEQUENCE [LARGE SCALE GENOMIC DNA]</scope>
    <source>
        <strain evidence="4">cv. HL8</strain>
    </source>
</reference>
<dbReference type="Proteomes" id="UP000237347">
    <property type="component" value="Unassembled WGS sequence"/>
</dbReference>
<dbReference type="AlphaFoldDB" id="A0AAW0LL81"/>
<dbReference type="Pfam" id="PF03107">
    <property type="entry name" value="C1_2"/>
    <property type="match status" value="1"/>
</dbReference>
<evidence type="ECO:0000256" key="1">
    <source>
        <dbReference type="ARBA" id="ARBA00022737"/>
    </source>
</evidence>